<protein>
    <submittedName>
        <fullName evidence="2">Uncharacterized protein</fullName>
    </submittedName>
</protein>
<accession>A0A9P6GLC8</accession>
<reference evidence="2" key="1">
    <citation type="journal article" date="2020" name="Mol. Plant Microbe Interact.">
        <title>Genome Sequence of the Biocontrol Agent Coniothyrium minitans strain Conio (IMI 134523).</title>
        <authorList>
            <person name="Patel D."/>
            <person name="Shittu T.A."/>
            <person name="Baroncelli R."/>
            <person name="Muthumeenakshi S."/>
            <person name="Osborne T.H."/>
            <person name="Janganan T.K."/>
            <person name="Sreenivasaprasad S."/>
        </authorList>
    </citation>
    <scope>NUCLEOTIDE SEQUENCE</scope>
    <source>
        <strain evidence="2">Conio</strain>
    </source>
</reference>
<dbReference type="OrthoDB" id="10320115at2759"/>
<feature type="signal peptide" evidence="1">
    <location>
        <begin position="1"/>
        <end position="18"/>
    </location>
</feature>
<organism evidence="2 3">
    <name type="scientific">Paraphaeosphaeria minitans</name>
    <dbReference type="NCBI Taxonomy" id="565426"/>
    <lineage>
        <taxon>Eukaryota</taxon>
        <taxon>Fungi</taxon>
        <taxon>Dikarya</taxon>
        <taxon>Ascomycota</taxon>
        <taxon>Pezizomycotina</taxon>
        <taxon>Dothideomycetes</taxon>
        <taxon>Pleosporomycetidae</taxon>
        <taxon>Pleosporales</taxon>
        <taxon>Massarineae</taxon>
        <taxon>Didymosphaeriaceae</taxon>
        <taxon>Paraphaeosphaeria</taxon>
    </lineage>
</organism>
<gene>
    <name evidence="2" type="ORF">PMIN01_05545</name>
</gene>
<evidence type="ECO:0000256" key="1">
    <source>
        <dbReference type="SAM" id="SignalP"/>
    </source>
</evidence>
<feature type="chain" id="PRO_5040169664" evidence="1">
    <location>
        <begin position="19"/>
        <end position="75"/>
    </location>
</feature>
<dbReference type="AlphaFoldDB" id="A0A9P6GLC8"/>
<evidence type="ECO:0000313" key="3">
    <source>
        <dbReference type="Proteomes" id="UP000756921"/>
    </source>
</evidence>
<evidence type="ECO:0000313" key="2">
    <source>
        <dbReference type="EMBL" id="KAF9737766.1"/>
    </source>
</evidence>
<proteinExistence type="predicted"/>
<dbReference type="Proteomes" id="UP000756921">
    <property type="component" value="Unassembled WGS sequence"/>
</dbReference>
<sequence length="75" mass="7850">MKFTQLITGFALATAALAVAIPNPSDCGPNPHSICKRVAVPEPEPVDCGSNPHANCKREPAPVPGDCNVTWHEGC</sequence>
<name>A0A9P6GLC8_9PLEO</name>
<keyword evidence="3" id="KW-1185">Reference proteome</keyword>
<comment type="caution">
    <text evidence="2">The sequence shown here is derived from an EMBL/GenBank/DDBJ whole genome shotgun (WGS) entry which is preliminary data.</text>
</comment>
<keyword evidence="1" id="KW-0732">Signal</keyword>
<dbReference type="EMBL" id="WJXW01000004">
    <property type="protein sequence ID" value="KAF9737766.1"/>
    <property type="molecule type" value="Genomic_DNA"/>
</dbReference>